<protein>
    <recommendedName>
        <fullName evidence="3">EVE domain-containing protein</fullName>
    </recommendedName>
</protein>
<gene>
    <name evidence="1" type="ORF">SPRI_5006</name>
</gene>
<dbReference type="KEGG" id="spri:SPRI_5006"/>
<evidence type="ECO:0000313" key="1">
    <source>
        <dbReference type="EMBL" id="ALC23312.1"/>
    </source>
</evidence>
<dbReference type="InterPro" id="IPR015947">
    <property type="entry name" value="PUA-like_sf"/>
</dbReference>
<reference evidence="1 2" key="1">
    <citation type="submission" date="2015-08" db="EMBL/GenBank/DDBJ databases">
        <title>Genome sequence of the pristinamycin over-producing bacterium Streptomyces pristinaespiralis HCCB10218.</title>
        <authorList>
            <person name="Tian J."/>
            <person name="Yang J."/>
            <person name="Li L."/>
            <person name="Ruan L."/>
            <person name="Wei W."/>
            <person name="Zheng G."/>
            <person name="Wei Z."/>
            <person name="Yang S."/>
            <person name="Ge M."/>
            <person name="Jiang W."/>
            <person name="Lu Y."/>
        </authorList>
    </citation>
    <scope>NUCLEOTIDE SEQUENCE [LARGE SCALE GENOMIC DNA]</scope>
    <source>
        <strain evidence="1 2">HCCB 10218</strain>
    </source>
</reference>
<evidence type="ECO:0008006" key="3">
    <source>
        <dbReference type="Google" id="ProtNLM"/>
    </source>
</evidence>
<dbReference type="Proteomes" id="UP000060513">
    <property type="component" value="Chromosome"/>
</dbReference>
<organism evidence="1">
    <name type="scientific">Streptomyces pristinaespiralis</name>
    <dbReference type="NCBI Taxonomy" id="38300"/>
    <lineage>
        <taxon>Bacteria</taxon>
        <taxon>Bacillati</taxon>
        <taxon>Actinomycetota</taxon>
        <taxon>Actinomycetes</taxon>
        <taxon>Kitasatosporales</taxon>
        <taxon>Streptomycetaceae</taxon>
        <taxon>Streptomyces</taxon>
    </lineage>
</organism>
<dbReference type="RefSeq" id="WP_005317939.1">
    <property type="nucleotide sequence ID" value="NZ_JBEXZU010000004.1"/>
</dbReference>
<dbReference type="SUPFAM" id="SSF88697">
    <property type="entry name" value="PUA domain-like"/>
    <property type="match status" value="1"/>
</dbReference>
<sequence>MATWLLACNQEKFDLDRYRQDGHNLSSWSVGRYLKELAAGDQFVMWVTGPHGGLVGRGRITGVPTQQSSALGEYWHQDPGTRWYAPLAMDEWLTQATHSSGLRSRLIW</sequence>
<dbReference type="OMA" id="LAMDEWL"/>
<dbReference type="AlphaFoldDB" id="A0A0M4DV63"/>
<dbReference type="EMBL" id="CP011340">
    <property type="protein sequence ID" value="ALC23312.1"/>
    <property type="molecule type" value="Genomic_DNA"/>
</dbReference>
<evidence type="ECO:0000313" key="2">
    <source>
        <dbReference type="Proteomes" id="UP000060513"/>
    </source>
</evidence>
<dbReference type="PATRIC" id="fig|38300.4.peg.5247"/>
<proteinExistence type="predicted"/>
<accession>A0A0M4DV63</accession>
<name>A0A0M4DV63_STRPR</name>